<dbReference type="AlphaFoldDB" id="A0A388KUS8"/>
<feature type="compositionally biased region" description="Basic and acidic residues" evidence="3">
    <location>
        <begin position="166"/>
        <end position="175"/>
    </location>
</feature>
<dbReference type="Gramene" id="GBG73799">
    <property type="protein sequence ID" value="GBG73799"/>
    <property type="gene ID" value="CBR_g17138"/>
</dbReference>
<feature type="compositionally biased region" description="Basic and acidic residues" evidence="3">
    <location>
        <begin position="694"/>
        <end position="723"/>
    </location>
</feature>
<dbReference type="PANTHER" id="PTHR31342:SF7">
    <property type="entry name" value="PROTEIN CHUP1, CHLOROPLASTIC"/>
    <property type="match status" value="1"/>
</dbReference>
<feature type="compositionally biased region" description="Low complexity" evidence="3">
    <location>
        <begin position="771"/>
        <end position="780"/>
    </location>
</feature>
<evidence type="ECO:0000313" key="5">
    <source>
        <dbReference type="Proteomes" id="UP000265515"/>
    </source>
</evidence>
<feature type="coiled-coil region" evidence="2">
    <location>
        <begin position="472"/>
        <end position="576"/>
    </location>
</feature>
<dbReference type="OrthoDB" id="1922539at2759"/>
<feature type="compositionally biased region" description="Basic and acidic residues" evidence="3">
    <location>
        <begin position="132"/>
        <end position="141"/>
    </location>
</feature>
<feature type="region of interest" description="Disordered" evidence="3">
    <location>
        <begin position="1"/>
        <end position="175"/>
    </location>
</feature>
<feature type="compositionally biased region" description="Gly residues" evidence="3">
    <location>
        <begin position="684"/>
        <end position="693"/>
    </location>
</feature>
<feature type="region of interest" description="Disordered" evidence="3">
    <location>
        <begin position="215"/>
        <end position="255"/>
    </location>
</feature>
<evidence type="ECO:0000256" key="2">
    <source>
        <dbReference type="SAM" id="Coils"/>
    </source>
</evidence>
<evidence type="ECO:0000256" key="3">
    <source>
        <dbReference type="SAM" id="MobiDB-lite"/>
    </source>
</evidence>
<dbReference type="Proteomes" id="UP000265515">
    <property type="component" value="Unassembled WGS sequence"/>
</dbReference>
<name>A0A388KUS8_CHABU</name>
<feature type="compositionally biased region" description="Basic and acidic residues" evidence="3">
    <location>
        <begin position="640"/>
        <end position="650"/>
    </location>
</feature>
<dbReference type="EMBL" id="BFEA01000190">
    <property type="protein sequence ID" value="GBG73799.1"/>
    <property type="molecule type" value="Genomic_DNA"/>
</dbReference>
<feature type="compositionally biased region" description="Basic and acidic residues" evidence="3">
    <location>
        <begin position="110"/>
        <end position="121"/>
    </location>
</feature>
<dbReference type="STRING" id="69332.A0A388KUS8"/>
<feature type="compositionally biased region" description="Basic residues" evidence="3">
    <location>
        <begin position="788"/>
        <end position="799"/>
    </location>
</feature>
<dbReference type="InterPro" id="IPR040265">
    <property type="entry name" value="CHUP1/IPGA1-like"/>
</dbReference>
<feature type="compositionally biased region" description="Basic and acidic residues" evidence="3">
    <location>
        <begin position="744"/>
        <end position="766"/>
    </location>
</feature>
<accession>A0A388KUS8</accession>
<feature type="coiled-coil region" evidence="2">
    <location>
        <begin position="334"/>
        <end position="368"/>
    </location>
</feature>
<organism evidence="4 5">
    <name type="scientific">Chara braunii</name>
    <name type="common">Braun's stonewort</name>
    <dbReference type="NCBI Taxonomy" id="69332"/>
    <lineage>
        <taxon>Eukaryota</taxon>
        <taxon>Viridiplantae</taxon>
        <taxon>Streptophyta</taxon>
        <taxon>Charophyceae</taxon>
        <taxon>Charales</taxon>
        <taxon>Characeae</taxon>
        <taxon>Chara</taxon>
    </lineage>
</organism>
<gene>
    <name evidence="4" type="ORF">CBR_g17138</name>
</gene>
<proteinExistence type="predicted"/>
<comment type="caution">
    <text evidence="4">The sequence shown here is derived from an EMBL/GenBank/DDBJ whole genome shotgun (WGS) entry which is preliminary data.</text>
</comment>
<reference evidence="4 5" key="1">
    <citation type="journal article" date="2018" name="Cell">
        <title>The Chara Genome: Secondary Complexity and Implications for Plant Terrestrialization.</title>
        <authorList>
            <person name="Nishiyama T."/>
            <person name="Sakayama H."/>
            <person name="Vries J.D."/>
            <person name="Buschmann H."/>
            <person name="Saint-Marcoux D."/>
            <person name="Ullrich K.K."/>
            <person name="Haas F.B."/>
            <person name="Vanderstraeten L."/>
            <person name="Becker D."/>
            <person name="Lang D."/>
            <person name="Vosolsobe S."/>
            <person name="Rombauts S."/>
            <person name="Wilhelmsson P.K.I."/>
            <person name="Janitza P."/>
            <person name="Kern R."/>
            <person name="Heyl A."/>
            <person name="Rumpler F."/>
            <person name="Villalobos L.I.A.C."/>
            <person name="Clay J.M."/>
            <person name="Skokan R."/>
            <person name="Toyoda A."/>
            <person name="Suzuki Y."/>
            <person name="Kagoshima H."/>
            <person name="Schijlen E."/>
            <person name="Tajeshwar N."/>
            <person name="Catarino B."/>
            <person name="Hetherington A.J."/>
            <person name="Saltykova A."/>
            <person name="Bonnot C."/>
            <person name="Breuninger H."/>
            <person name="Symeonidi A."/>
            <person name="Radhakrishnan G.V."/>
            <person name="Van Nieuwerburgh F."/>
            <person name="Deforce D."/>
            <person name="Chang C."/>
            <person name="Karol K.G."/>
            <person name="Hedrich R."/>
            <person name="Ulvskov P."/>
            <person name="Glockner G."/>
            <person name="Delwiche C.F."/>
            <person name="Petrasek J."/>
            <person name="Van de Peer Y."/>
            <person name="Friml J."/>
            <person name="Beilby M."/>
            <person name="Dolan L."/>
            <person name="Kohara Y."/>
            <person name="Sugano S."/>
            <person name="Fujiyama A."/>
            <person name="Delaux P.-M."/>
            <person name="Quint M."/>
            <person name="TheiBen G."/>
            <person name="Hagemann M."/>
            <person name="Harholt J."/>
            <person name="Dunand C."/>
            <person name="Zachgo S."/>
            <person name="Langdale J."/>
            <person name="Maumus F."/>
            <person name="Straeten D.V.D."/>
            <person name="Gould S.B."/>
            <person name="Rensing S.A."/>
        </authorList>
    </citation>
    <scope>NUCLEOTIDE SEQUENCE [LARGE SCALE GENOMIC DNA]</scope>
    <source>
        <strain evidence="4 5">S276</strain>
    </source>
</reference>
<sequence length="1212" mass="134178">MSCVWTPPTPIEEKVQETQTTRAQGWVDDAGWKRVGKKGGKGGKEAWVQKQQMEPGLSRDDTGCSGGIPGPAVGRYIREEEVVDGTGTHQKQPAPADQRQEKPQSGSEVARGESGKERMLRQEITNNPPKQLGREYARKQQESQVGVGDMEVEAGQQKQQSGPEAARGKSGEKMTPVMREEITNNPPKQLEQECAWKKQGGQVGVGDMEVEVGLKGEGNSAHGEGLTEGSVPGGLPKDADPFHAAFDPEPMEVDPLPTRAMRRSSQGLPPSDGALLLEFEEMVDALLQEAAVDDQASSLSLLENRQLGGTLTSRKDSLFTKGAATTTRFYDVGDVGEEEEEEDAEEAIERMTRELEETMDRVHHLEQGLKNIDMEITSLQHALPEGVGSLERESDSDVRRLMHAFSSRERQVVKLAKTVEDSRARVSRLRAVVNGLGDREEKVKRELAAIKLVIPKLERDLLAVAKDTSEVEKAHEMKVVELRQRVEKIEKRGKAREERVTNALEGLKKQMKDLEEEIKMRKEHSAMLEAEVEAKHEVEAKAKSIRCVWEKLEEENKRLNDDIERAEQRLARLQPDMLRQLTMEGEQRIVAARQEQLELEYQIESLHDSRFDDVQEVMYLRWVNACMRHELTVHKWRPGDPEITVRRDSLGDGSPSSIDLDMDDHAINSLIVEEEDEGRAKATRGGGGGAGGSGERHPERERVDGRSGEKRRADGRRSQRFSEDAAEQGGAAVEDQGMVAAAADSREPQSSDGAAKRSPDKKDKPVKTGNAAGSVGSAGSLAKENKERKTRPVVKRLKIPAKGQDVDENDKQMMKGPSGAALENRVGGKTKDASDDRLKPRKLRPPPKPSERPGVGRPGSDPVDSAACNVPSSGAVGRPLPPPLAPPPPLPSLPQTGSEGASGPGLLLSVPPPPPIAGSNGMKRGLGMAQGHGMKDAAIQRAPEVVRLYQLLMKRGAGRDASTTTVQKGALQKGNPRGQLIEEMESRSAYLMAIKEDVETQAEFVNKLVEEIHNAEYAVIEDILLFVEWLDSELSYLVDERAVLKHFEWPEVKVDALREAAFGFRDLQRLEKDILDFDIDESLACETACKRIQSMLQKVESMVYGLLRARDMLIRRFQEFAIPTYWLLDSGMIGKVKRATLSLARLYMRRVSGELEGYEEDIQDDPSRQLLILEAVRFAFRVHQFAGGFDAESMEVFEELRCHANLSTRKVG</sequence>
<dbReference type="PANTHER" id="PTHR31342">
    <property type="entry name" value="PROTEIN CHUP1, CHLOROPLASTIC"/>
    <property type="match status" value="1"/>
</dbReference>
<feature type="region of interest" description="Disordered" evidence="3">
    <location>
        <begin position="640"/>
        <end position="929"/>
    </location>
</feature>
<keyword evidence="5" id="KW-1185">Reference proteome</keyword>
<keyword evidence="1 2" id="KW-0175">Coiled coil</keyword>
<protein>
    <submittedName>
        <fullName evidence="4">Uncharacterized protein</fullName>
    </submittedName>
</protein>
<evidence type="ECO:0000313" key="4">
    <source>
        <dbReference type="EMBL" id="GBG73799.1"/>
    </source>
</evidence>
<feature type="compositionally biased region" description="Pro residues" evidence="3">
    <location>
        <begin position="879"/>
        <end position="892"/>
    </location>
</feature>
<evidence type="ECO:0000256" key="1">
    <source>
        <dbReference type="ARBA" id="ARBA00023054"/>
    </source>
</evidence>
<feature type="compositionally biased region" description="Basic and acidic residues" evidence="3">
    <location>
        <begin position="829"/>
        <end position="838"/>
    </location>
</feature>